<dbReference type="Gene3D" id="2.60.40.420">
    <property type="entry name" value="Cupredoxins - blue copper proteins"/>
    <property type="match status" value="3"/>
</dbReference>
<dbReference type="Pfam" id="PF07731">
    <property type="entry name" value="Cu-oxidase_2"/>
    <property type="match status" value="1"/>
</dbReference>
<dbReference type="InterPro" id="IPR002355">
    <property type="entry name" value="Cu_oxidase_Cu_BS"/>
</dbReference>
<dbReference type="InterPro" id="IPR045087">
    <property type="entry name" value="Cu-oxidase_fam"/>
</dbReference>
<dbReference type="SUPFAM" id="SSF49503">
    <property type="entry name" value="Cupredoxins"/>
    <property type="match status" value="3"/>
</dbReference>
<keyword evidence="4" id="KW-0677">Repeat</keyword>
<dbReference type="PROSITE" id="PS00079">
    <property type="entry name" value="MULTICOPPER_OXIDASE1"/>
    <property type="match status" value="1"/>
</dbReference>
<name>A0AA35LUE8_9HYPO</name>
<keyword evidence="5" id="KW-0560">Oxidoreductase</keyword>
<comment type="caution">
    <text evidence="12">The sequence shown here is derived from an EMBL/GenBank/DDBJ whole genome shotgun (WGS) entry which is preliminary data.</text>
</comment>
<comment type="similarity">
    <text evidence="1">Belongs to the multicopper oxidase family.</text>
</comment>
<dbReference type="InterPro" id="IPR011707">
    <property type="entry name" value="Cu-oxidase-like_N"/>
</dbReference>
<keyword evidence="13" id="KW-1185">Reference proteome</keyword>
<dbReference type="Proteomes" id="UP001160390">
    <property type="component" value="Unassembled WGS sequence"/>
</dbReference>
<evidence type="ECO:0000256" key="6">
    <source>
        <dbReference type="ARBA" id="ARBA00023008"/>
    </source>
</evidence>
<evidence type="ECO:0000256" key="4">
    <source>
        <dbReference type="ARBA" id="ARBA00022737"/>
    </source>
</evidence>
<dbReference type="CDD" id="cd13850">
    <property type="entry name" value="CuRO_1_Abr2_like"/>
    <property type="match status" value="1"/>
</dbReference>
<dbReference type="InterPro" id="IPR001117">
    <property type="entry name" value="Cu-oxidase_2nd"/>
</dbReference>
<evidence type="ECO:0000256" key="2">
    <source>
        <dbReference type="ARBA" id="ARBA00022723"/>
    </source>
</evidence>
<dbReference type="PROSITE" id="PS00080">
    <property type="entry name" value="MULTICOPPER_OXIDASE2"/>
    <property type="match status" value="1"/>
</dbReference>
<feature type="domain" description="Plastocyanin-like" evidence="11">
    <location>
        <begin position="40"/>
        <end position="149"/>
    </location>
</feature>
<dbReference type="EMBL" id="CABFNP030000704">
    <property type="protein sequence ID" value="CAI6079466.1"/>
    <property type="molecule type" value="Genomic_DNA"/>
</dbReference>
<accession>A0AA35LUE8</accession>
<evidence type="ECO:0008006" key="14">
    <source>
        <dbReference type="Google" id="ProtNLM"/>
    </source>
</evidence>
<evidence type="ECO:0000313" key="12">
    <source>
        <dbReference type="EMBL" id="CAI6079466.1"/>
    </source>
</evidence>
<keyword evidence="7" id="KW-0325">Glycoprotein</keyword>
<dbReference type="InterPro" id="IPR008972">
    <property type="entry name" value="Cupredoxin"/>
</dbReference>
<feature type="domain" description="Plastocyanin-like" evidence="9">
    <location>
        <begin position="316"/>
        <end position="369"/>
    </location>
</feature>
<feature type="chain" id="PRO_5041328410" description="Laccase" evidence="8">
    <location>
        <begin position="22"/>
        <end position="613"/>
    </location>
</feature>
<feature type="signal peptide" evidence="8">
    <location>
        <begin position="1"/>
        <end position="21"/>
    </location>
</feature>
<keyword evidence="2" id="KW-0479">Metal-binding</keyword>
<reference evidence="12" key="1">
    <citation type="submission" date="2023-01" db="EMBL/GenBank/DDBJ databases">
        <authorList>
            <person name="Piombo E."/>
        </authorList>
    </citation>
    <scope>NUCLEOTIDE SEQUENCE</scope>
</reference>
<dbReference type="GO" id="GO:0005507">
    <property type="term" value="F:copper ion binding"/>
    <property type="evidence" value="ECO:0007669"/>
    <property type="project" value="InterPro"/>
</dbReference>
<dbReference type="AlphaFoldDB" id="A0AA35LUE8"/>
<protein>
    <recommendedName>
        <fullName evidence="14">Laccase</fullName>
    </recommendedName>
</protein>
<evidence type="ECO:0000256" key="3">
    <source>
        <dbReference type="ARBA" id="ARBA00022729"/>
    </source>
</evidence>
<dbReference type="Pfam" id="PF07732">
    <property type="entry name" value="Cu-oxidase_3"/>
    <property type="match status" value="1"/>
</dbReference>
<evidence type="ECO:0000259" key="11">
    <source>
        <dbReference type="Pfam" id="PF07732"/>
    </source>
</evidence>
<evidence type="ECO:0000256" key="8">
    <source>
        <dbReference type="SAM" id="SignalP"/>
    </source>
</evidence>
<dbReference type="InterPro" id="IPR011706">
    <property type="entry name" value="Cu-oxidase_C"/>
</dbReference>
<dbReference type="PANTHER" id="PTHR11709:SF488">
    <property type="entry name" value="LACCASE-RELATED"/>
    <property type="match status" value="1"/>
</dbReference>
<organism evidence="12 13">
    <name type="scientific">Clonostachys chloroleuca</name>
    <dbReference type="NCBI Taxonomy" id="1926264"/>
    <lineage>
        <taxon>Eukaryota</taxon>
        <taxon>Fungi</taxon>
        <taxon>Dikarya</taxon>
        <taxon>Ascomycota</taxon>
        <taxon>Pezizomycotina</taxon>
        <taxon>Sordariomycetes</taxon>
        <taxon>Hypocreomycetidae</taxon>
        <taxon>Hypocreales</taxon>
        <taxon>Bionectriaceae</taxon>
        <taxon>Clonostachys</taxon>
    </lineage>
</organism>
<keyword evidence="6" id="KW-0186">Copper</keyword>
<dbReference type="Pfam" id="PF00394">
    <property type="entry name" value="Cu-oxidase"/>
    <property type="match status" value="1"/>
</dbReference>
<dbReference type="GO" id="GO:0016491">
    <property type="term" value="F:oxidoreductase activity"/>
    <property type="evidence" value="ECO:0007669"/>
    <property type="project" value="UniProtKB-KW"/>
</dbReference>
<dbReference type="PANTHER" id="PTHR11709">
    <property type="entry name" value="MULTI-COPPER OXIDASE"/>
    <property type="match status" value="1"/>
</dbReference>
<dbReference type="CDD" id="cd13898">
    <property type="entry name" value="CuRO_3_Abr2_like"/>
    <property type="match status" value="1"/>
</dbReference>
<feature type="domain" description="Plastocyanin-like" evidence="10">
    <location>
        <begin position="464"/>
        <end position="590"/>
    </location>
</feature>
<evidence type="ECO:0000313" key="13">
    <source>
        <dbReference type="Proteomes" id="UP001160390"/>
    </source>
</evidence>
<dbReference type="InterPro" id="IPR033138">
    <property type="entry name" value="Cu_oxidase_CS"/>
</dbReference>
<gene>
    <name evidence="12" type="ORF">CCHLO57077_00012777</name>
</gene>
<evidence type="ECO:0000259" key="9">
    <source>
        <dbReference type="Pfam" id="PF00394"/>
    </source>
</evidence>
<keyword evidence="3 8" id="KW-0732">Signal</keyword>
<evidence type="ECO:0000256" key="7">
    <source>
        <dbReference type="ARBA" id="ARBA00023180"/>
    </source>
</evidence>
<evidence type="ECO:0000256" key="1">
    <source>
        <dbReference type="ARBA" id="ARBA00010609"/>
    </source>
</evidence>
<proteinExistence type="inferred from homology"/>
<evidence type="ECO:0000259" key="10">
    <source>
        <dbReference type="Pfam" id="PF07731"/>
    </source>
</evidence>
<evidence type="ECO:0000256" key="5">
    <source>
        <dbReference type="ARBA" id="ARBA00023002"/>
    </source>
</evidence>
<sequence length="613" mass="67708">MGYQPVLILLLTLYRAIGSLAFDNGPPTKEYDFNVTLGSHAPVGISREVFLINNLSPGPTIEVDQDDWVIIRTQNQSPHNISIHFHGLEMSDTPWSDGVPGISQRAIQPRERFTYKFQAKQQGSYWYHAHYRAQIEDGLTGAIVIHPRQNDPKPFNLISNDTKAVNAMIKAEREVQPLLITDWTRLTSTAKQDLTHAARIEIPCYDALLFNGKGNVECLGPDVLGKQMSTIQRTNLDTVPGSVLTDKGCLPPKVVTNLFGGSNVPVNESAIPDGIFSGCNPTKGAKEVIKARNSPWPEERWVAIDLIGAMNLVRGAISIDGHDMWVYAMDGPYVQPQKVQALVLGSGDRFSVLVNTNQPGAFKIRVHALSVGQIITGHALLSVGGSLDVVEASPYINLVGAAASPGVKFFNETTAAPFPIPPKRIPRAANQTFILNMIEDDVTYLWAMNTTRLMPEDFEDETPILFNPHPEANNNVTITTRFGEWIDLIFVANETPFPPHPIHKHGNKIHQLGSGTGPFRWPSVEAAANERPQLFNFNNPPRRDTWTSPGARDGVPAWIAIRYHAIVPGAWLLHCHIANHMAGGMSMIIQDAVDKWPKVPAEYLAPNSHIYKF</sequence>